<dbReference type="Proteomes" id="UP000030853">
    <property type="component" value="Unassembled WGS sequence"/>
</dbReference>
<dbReference type="GO" id="GO:0071555">
    <property type="term" value="P:cell wall organization"/>
    <property type="evidence" value="ECO:0007669"/>
    <property type="project" value="InterPro"/>
</dbReference>
<proteinExistence type="predicted"/>
<dbReference type="Gene3D" id="2.60.40.10">
    <property type="entry name" value="Immunoglobulins"/>
    <property type="match status" value="1"/>
</dbReference>
<sequence length="254" mass="28145">MKKLIVIALLALQSCVSHAASSVLVWPIFQVIEADQHGSALWLENRGSQPVRLQIRLLSWQQQDYRDRYADQSDVIASPPFATVPPQQRQLVRLIRTGPAPAEGEKAYRIILDEIPDANVPVVKNSAGLRLQMRYVLPLFLDSQGVWTQTRSDIRRDPASASQPNLSWQLINVQGKTVLRIRNAGKVHARLSQVFWGRDADINTASFTLAKGFLGYVLAGQSMQFPLPPGKTVPMGISLYTKLTDNGPAVAISQ</sequence>
<reference evidence="3 4" key="1">
    <citation type="submission" date="2014-11" db="EMBL/GenBank/DDBJ databases">
        <title>Genome sequencing of Pantoea rodasii ND03.</title>
        <authorList>
            <person name="Muhamad Yunos N.Y."/>
            <person name="Chan K.-G."/>
        </authorList>
    </citation>
    <scope>NUCLEOTIDE SEQUENCE [LARGE SCALE GENOMIC DNA]</scope>
    <source>
        <strain evidence="3 4">ND03</strain>
    </source>
</reference>
<accession>A0A0B1R4B0</accession>
<comment type="caution">
    <text evidence="3">The sequence shown here is derived from an EMBL/GenBank/DDBJ whole genome shotgun (WGS) entry which is preliminary data.</text>
</comment>
<dbReference type="InterPro" id="IPR016147">
    <property type="entry name" value="Pili_assmbl_chaperone_N"/>
</dbReference>
<dbReference type="GO" id="GO:0030288">
    <property type="term" value="C:outer membrane-bounded periplasmic space"/>
    <property type="evidence" value="ECO:0007669"/>
    <property type="project" value="InterPro"/>
</dbReference>
<protein>
    <submittedName>
        <fullName evidence="3">Molecular chaperone</fullName>
    </submittedName>
</protein>
<evidence type="ECO:0000313" key="3">
    <source>
        <dbReference type="EMBL" id="KHJ67878.1"/>
    </source>
</evidence>
<gene>
    <name evidence="3" type="ORF">QU24_12155</name>
</gene>
<dbReference type="PROSITE" id="PS51257">
    <property type="entry name" value="PROKAR_LIPOPROTEIN"/>
    <property type="match status" value="1"/>
</dbReference>
<name>A0A0B1R4B0_9GAMM</name>
<dbReference type="PANTHER" id="PTHR30251:SF4">
    <property type="entry name" value="SLR1668 PROTEIN"/>
    <property type="match status" value="1"/>
</dbReference>
<organism evidence="3 4">
    <name type="scientific">Pantoea rodasii</name>
    <dbReference type="NCBI Taxonomy" id="1076549"/>
    <lineage>
        <taxon>Bacteria</taxon>
        <taxon>Pseudomonadati</taxon>
        <taxon>Pseudomonadota</taxon>
        <taxon>Gammaproteobacteria</taxon>
        <taxon>Enterobacterales</taxon>
        <taxon>Erwiniaceae</taxon>
        <taxon>Pantoea</taxon>
    </lineage>
</organism>
<dbReference type="InterPro" id="IPR013783">
    <property type="entry name" value="Ig-like_fold"/>
</dbReference>
<dbReference type="Pfam" id="PF00345">
    <property type="entry name" value="PapD_N"/>
    <property type="match status" value="1"/>
</dbReference>
<evidence type="ECO:0000259" key="2">
    <source>
        <dbReference type="Pfam" id="PF00345"/>
    </source>
</evidence>
<evidence type="ECO:0000313" key="4">
    <source>
        <dbReference type="Proteomes" id="UP000030853"/>
    </source>
</evidence>
<dbReference type="PANTHER" id="PTHR30251">
    <property type="entry name" value="PILUS ASSEMBLY CHAPERONE"/>
    <property type="match status" value="1"/>
</dbReference>
<feature type="domain" description="Pili assembly chaperone N-terminal" evidence="2">
    <location>
        <begin position="32"/>
        <end position="141"/>
    </location>
</feature>
<dbReference type="SUPFAM" id="SSF49354">
    <property type="entry name" value="PapD-like"/>
    <property type="match status" value="1"/>
</dbReference>
<dbReference type="RefSeq" id="WP_039331309.1">
    <property type="nucleotide sequence ID" value="NZ_JTJJ01000041.1"/>
</dbReference>
<dbReference type="InterPro" id="IPR050643">
    <property type="entry name" value="Periplasmic_pilus_chap"/>
</dbReference>
<feature type="chain" id="PRO_5002059936" evidence="1">
    <location>
        <begin position="20"/>
        <end position="254"/>
    </location>
</feature>
<feature type="signal peptide" evidence="1">
    <location>
        <begin position="1"/>
        <end position="19"/>
    </location>
</feature>
<dbReference type="AlphaFoldDB" id="A0A0B1R4B0"/>
<dbReference type="EMBL" id="JTJJ01000041">
    <property type="protein sequence ID" value="KHJ67878.1"/>
    <property type="molecule type" value="Genomic_DNA"/>
</dbReference>
<evidence type="ECO:0000256" key="1">
    <source>
        <dbReference type="SAM" id="SignalP"/>
    </source>
</evidence>
<keyword evidence="1" id="KW-0732">Signal</keyword>
<dbReference type="InterPro" id="IPR008962">
    <property type="entry name" value="PapD-like_sf"/>
</dbReference>